<evidence type="ECO:0000256" key="1">
    <source>
        <dbReference type="SAM" id="Phobius"/>
    </source>
</evidence>
<protein>
    <recommendedName>
        <fullName evidence="4">Transmembrane protein</fullName>
    </recommendedName>
</protein>
<dbReference type="RefSeq" id="XP_025549655.1">
    <property type="nucleotide sequence ID" value="XM_025690024.1"/>
</dbReference>
<dbReference type="GeneID" id="37194313"/>
<keyword evidence="3" id="KW-1185">Reference proteome</keyword>
<feature type="transmembrane region" description="Helical" evidence="1">
    <location>
        <begin position="20"/>
        <end position="41"/>
    </location>
</feature>
<organism evidence="2 3">
    <name type="scientific">Aspergillus homomorphus (strain CBS 101889)</name>
    <dbReference type="NCBI Taxonomy" id="1450537"/>
    <lineage>
        <taxon>Eukaryota</taxon>
        <taxon>Fungi</taxon>
        <taxon>Dikarya</taxon>
        <taxon>Ascomycota</taxon>
        <taxon>Pezizomycotina</taxon>
        <taxon>Eurotiomycetes</taxon>
        <taxon>Eurotiomycetidae</taxon>
        <taxon>Eurotiales</taxon>
        <taxon>Aspergillaceae</taxon>
        <taxon>Aspergillus</taxon>
        <taxon>Aspergillus subgen. Circumdati</taxon>
    </lineage>
</organism>
<dbReference type="VEuPathDB" id="FungiDB:BO97DRAFT_127809"/>
<keyword evidence="1" id="KW-0472">Membrane</keyword>
<proteinExistence type="predicted"/>
<keyword evidence="1" id="KW-0812">Transmembrane</keyword>
<name>A0A395HRB7_ASPHC</name>
<gene>
    <name evidence="2" type="ORF">BO97DRAFT_127809</name>
</gene>
<dbReference type="Proteomes" id="UP000248961">
    <property type="component" value="Unassembled WGS sequence"/>
</dbReference>
<evidence type="ECO:0000313" key="3">
    <source>
        <dbReference type="Proteomes" id="UP000248961"/>
    </source>
</evidence>
<keyword evidence="1" id="KW-1133">Transmembrane helix</keyword>
<dbReference type="EMBL" id="KZ824295">
    <property type="protein sequence ID" value="RAL10501.1"/>
    <property type="molecule type" value="Genomic_DNA"/>
</dbReference>
<accession>A0A395HRB7</accession>
<reference evidence="2 3" key="1">
    <citation type="submission" date="2018-02" db="EMBL/GenBank/DDBJ databases">
        <title>The genomes of Aspergillus section Nigri reveals drivers in fungal speciation.</title>
        <authorList>
            <consortium name="DOE Joint Genome Institute"/>
            <person name="Vesth T.C."/>
            <person name="Nybo J."/>
            <person name="Theobald S."/>
            <person name="Brandl J."/>
            <person name="Frisvad J.C."/>
            <person name="Nielsen K.F."/>
            <person name="Lyhne E.K."/>
            <person name="Kogle M.E."/>
            <person name="Kuo A."/>
            <person name="Riley R."/>
            <person name="Clum A."/>
            <person name="Nolan M."/>
            <person name="Lipzen A."/>
            <person name="Salamov A."/>
            <person name="Henrissat B."/>
            <person name="Wiebenga A."/>
            <person name="De vries R.P."/>
            <person name="Grigoriev I.V."/>
            <person name="Mortensen U.H."/>
            <person name="Andersen M.R."/>
            <person name="Baker S.E."/>
        </authorList>
    </citation>
    <scope>NUCLEOTIDE SEQUENCE [LARGE SCALE GENOMIC DNA]</scope>
    <source>
        <strain evidence="2 3">CBS 101889</strain>
    </source>
</reference>
<sequence length="122" mass="13023">MGVNVVESPAKIKSVKSITLFLRIHHPSVVTFELVVIPSLVHSSFLSFLLACLPACFSACLSACLPFPFSLNCPLLFLLLLLISSSPLLSSPPLVPHSLELALSVPLSVSLSLPLRSSPPCF</sequence>
<dbReference type="AlphaFoldDB" id="A0A395HRB7"/>
<evidence type="ECO:0000313" key="2">
    <source>
        <dbReference type="EMBL" id="RAL10501.1"/>
    </source>
</evidence>
<evidence type="ECO:0008006" key="4">
    <source>
        <dbReference type="Google" id="ProtNLM"/>
    </source>
</evidence>